<dbReference type="Pfam" id="PF11801">
    <property type="entry name" value="Tom37_C"/>
    <property type="match status" value="1"/>
</dbReference>
<dbReference type="GO" id="GO:0007005">
    <property type="term" value="P:mitochondrion organization"/>
    <property type="evidence" value="ECO:0007669"/>
    <property type="project" value="TreeGrafter"/>
</dbReference>
<organism evidence="11 12">
    <name type="scientific">Candida verbasci</name>
    <dbReference type="NCBI Taxonomy" id="1227364"/>
    <lineage>
        <taxon>Eukaryota</taxon>
        <taxon>Fungi</taxon>
        <taxon>Dikarya</taxon>
        <taxon>Ascomycota</taxon>
        <taxon>Saccharomycotina</taxon>
        <taxon>Pichiomycetes</taxon>
        <taxon>Debaryomycetaceae</taxon>
        <taxon>Candida/Lodderomyces clade</taxon>
        <taxon>Candida</taxon>
    </lineage>
</organism>
<evidence type="ECO:0008006" key="13">
    <source>
        <dbReference type="Google" id="ProtNLM"/>
    </source>
</evidence>
<protein>
    <recommendedName>
        <fullName evidence="13">Mitochondrial outer membrane transport complex Sam37/metaxin N-terminal domain-containing protein</fullName>
    </recommendedName>
</protein>
<feature type="domain" description="Tom37 C-terminal" evidence="10">
    <location>
        <begin position="205"/>
        <end position="299"/>
    </location>
</feature>
<proteinExistence type="predicted"/>
<keyword evidence="3" id="KW-1000">Mitochondrion outer membrane</keyword>
<keyword evidence="4" id="KW-0653">Protein transport</keyword>
<keyword evidence="6 8" id="KW-0472">Membrane</keyword>
<dbReference type="Pfam" id="PF14610">
    <property type="entry name" value="Psg1"/>
    <property type="match status" value="1"/>
</dbReference>
<accession>A0A9W4TTJ5</accession>
<feature type="compositionally biased region" description="Basic and acidic residues" evidence="7">
    <location>
        <begin position="584"/>
        <end position="597"/>
    </location>
</feature>
<evidence type="ECO:0000259" key="9">
    <source>
        <dbReference type="Pfam" id="PF10568"/>
    </source>
</evidence>
<keyword evidence="8" id="KW-0812">Transmembrane</keyword>
<dbReference type="InterPro" id="IPR050931">
    <property type="entry name" value="Mito_Protein_Transport_Metaxin"/>
</dbReference>
<dbReference type="PANTHER" id="PTHR12289">
    <property type="entry name" value="METAXIN RELATED"/>
    <property type="match status" value="1"/>
</dbReference>
<evidence type="ECO:0000256" key="1">
    <source>
        <dbReference type="ARBA" id="ARBA00004294"/>
    </source>
</evidence>
<dbReference type="PANTHER" id="PTHR12289:SF41">
    <property type="entry name" value="FAILED AXON CONNECTIONS-RELATED"/>
    <property type="match status" value="1"/>
</dbReference>
<dbReference type="InterPro" id="IPR028000">
    <property type="entry name" value="Pma1"/>
</dbReference>
<comment type="caution">
    <text evidence="11">The sequence shown here is derived from an EMBL/GenBank/DDBJ whole genome shotgun (WGS) entry which is preliminary data.</text>
</comment>
<comment type="subcellular location">
    <subcellularLocation>
        <location evidence="1">Mitochondrion outer membrane</location>
    </subcellularLocation>
</comment>
<dbReference type="OrthoDB" id="4084551at2759"/>
<dbReference type="Proteomes" id="UP001152885">
    <property type="component" value="Unassembled WGS sequence"/>
</dbReference>
<dbReference type="Pfam" id="PF10568">
    <property type="entry name" value="Tom37"/>
    <property type="match status" value="1"/>
</dbReference>
<gene>
    <name evidence="11" type="ORF">CANVERA_P1366</name>
</gene>
<dbReference type="AlphaFoldDB" id="A0A9W4TTJ5"/>
<evidence type="ECO:0000256" key="5">
    <source>
        <dbReference type="ARBA" id="ARBA00023128"/>
    </source>
</evidence>
<evidence type="ECO:0000313" key="11">
    <source>
        <dbReference type="EMBL" id="CAI5756848.1"/>
    </source>
</evidence>
<evidence type="ECO:0000256" key="6">
    <source>
        <dbReference type="ARBA" id="ARBA00023136"/>
    </source>
</evidence>
<feature type="transmembrane region" description="Helical" evidence="8">
    <location>
        <begin position="728"/>
        <end position="751"/>
    </location>
</feature>
<evidence type="ECO:0000259" key="10">
    <source>
        <dbReference type="Pfam" id="PF11801"/>
    </source>
</evidence>
<dbReference type="GO" id="GO:0015031">
    <property type="term" value="P:protein transport"/>
    <property type="evidence" value="ECO:0007669"/>
    <property type="project" value="UniProtKB-KW"/>
</dbReference>
<dbReference type="EMBL" id="CANTUO010000001">
    <property type="protein sequence ID" value="CAI5756848.1"/>
    <property type="molecule type" value="Genomic_DNA"/>
</dbReference>
<evidence type="ECO:0000256" key="4">
    <source>
        <dbReference type="ARBA" id="ARBA00022927"/>
    </source>
</evidence>
<keyword evidence="12" id="KW-1185">Reference proteome</keyword>
<evidence type="ECO:0000256" key="7">
    <source>
        <dbReference type="SAM" id="MobiDB-lite"/>
    </source>
</evidence>
<keyword evidence="8" id="KW-1133">Transmembrane helix</keyword>
<evidence type="ECO:0000313" key="12">
    <source>
        <dbReference type="Proteomes" id="UP001152885"/>
    </source>
</evidence>
<sequence>MLQLHVWGINNSISIISPECIAISWLISKSNLEYEVILSNNTNLSNLNKLPCLISETNQYNGFNEILNFIMDDVYTPKNAEDQLINQSLTCFILNNFEVLNQYNLFMNGKNYEKYTRKVIVQFYPFPMMFNKSLKLYNNAEQLVKLSGLGKKAGSGISFLKFANNEKEEEICQTETFNDELDDVDENEVEDEKRTKAISSLHEKQLLKKQQTKKILQESRSTMKCLNLLNQYLTSITKLKGDKKYLIGDKLSSSEILLAAYLFCLTSDQLPDRFIYNYLTHKTQVSNFIKDIRNEFNINVDEINKFRQPIGNEFVMKFISTILISCLLVGNIDGLTIAKQTTQKIIASPSSTSSIDLPIVTEEAVKLSKRMRDVIVNKDYQKQQEAKKKLTQSSTETPPPRWIRTRKDGRTEIVTPTIIQGVTFSARPPKTTDGLEPWVSLKDDGSPKTINPKYKNGRIKDGYPSYTTYFQQATTFTYNKEQLKAHNMAEDEIFTEIIYTEEEDLEDHFLNPIIRCTPDRYKMKGIGRDKSPEPFCTPKDTARLIMDKTYFVTWYSRFFDPTVKQIKLHFTNVKESLKEKGLRKREFNETAQEKGEKEEEEEEEEEKKDLALFDKRSRTIEKGGRIQDSFFQTEWLDNELGYYPLYINESFFDKSYTVFEKKVLISIQPDNIPDEEFDILKNSIVVEFSKGSIVSKGHLEDLKKLEEKYANRHMHNIEIEEGIDYEKYMVMLALPTCVLIAAVGMYFFVTINKIDLSHLKKTSFAGKKTTHRRIPFKTKKNTTALPVYKSDINGPKHD</sequence>
<dbReference type="InterPro" id="IPR031317">
    <property type="entry name" value="Tom37_C"/>
</dbReference>
<feature type="region of interest" description="Disordered" evidence="7">
    <location>
        <begin position="385"/>
        <end position="404"/>
    </location>
</feature>
<dbReference type="InterPro" id="IPR019564">
    <property type="entry name" value="Sam37/metaxin_N"/>
</dbReference>
<evidence type="ECO:0000256" key="8">
    <source>
        <dbReference type="SAM" id="Phobius"/>
    </source>
</evidence>
<keyword evidence="5" id="KW-0496">Mitochondrion</keyword>
<dbReference type="GO" id="GO:0001401">
    <property type="term" value="C:SAM complex"/>
    <property type="evidence" value="ECO:0007669"/>
    <property type="project" value="InterPro"/>
</dbReference>
<keyword evidence="2" id="KW-0813">Transport</keyword>
<evidence type="ECO:0000256" key="2">
    <source>
        <dbReference type="ARBA" id="ARBA00022448"/>
    </source>
</evidence>
<feature type="region of interest" description="Disordered" evidence="7">
    <location>
        <begin position="584"/>
        <end position="608"/>
    </location>
</feature>
<name>A0A9W4TTJ5_9ASCO</name>
<evidence type="ECO:0000256" key="3">
    <source>
        <dbReference type="ARBA" id="ARBA00022787"/>
    </source>
</evidence>
<reference evidence="11" key="1">
    <citation type="submission" date="2022-12" db="EMBL/GenBank/DDBJ databases">
        <authorList>
            <person name="Brejova B."/>
        </authorList>
    </citation>
    <scope>NUCLEOTIDE SEQUENCE</scope>
</reference>
<feature type="domain" description="Mitochondrial outer membrane transport complex Sam37/metaxin N-terminal" evidence="9">
    <location>
        <begin position="20"/>
        <end position="135"/>
    </location>
</feature>